<evidence type="ECO:0000313" key="4">
    <source>
        <dbReference type="EMBL" id="OMO72173.1"/>
    </source>
</evidence>
<dbReference type="Pfam" id="PF03372">
    <property type="entry name" value="Exo_endo_phos"/>
    <property type="match status" value="1"/>
</dbReference>
<dbReference type="Proteomes" id="UP000188268">
    <property type="component" value="Unassembled WGS sequence"/>
</dbReference>
<dbReference type="EMBL" id="AWWV01011473">
    <property type="protein sequence ID" value="OMO72173.1"/>
    <property type="molecule type" value="Genomic_DNA"/>
</dbReference>
<keyword evidence="4" id="KW-0269">Exonuclease</keyword>
<dbReference type="Pfam" id="PF14111">
    <property type="entry name" value="DUF4283"/>
    <property type="match status" value="1"/>
</dbReference>
<evidence type="ECO:0000259" key="3">
    <source>
        <dbReference type="Pfam" id="PF14111"/>
    </source>
</evidence>
<dbReference type="Gene3D" id="3.60.10.10">
    <property type="entry name" value="Endonuclease/exonuclease/phosphatase"/>
    <property type="match status" value="1"/>
</dbReference>
<dbReference type="InterPro" id="IPR025558">
    <property type="entry name" value="DUF4283"/>
</dbReference>
<evidence type="ECO:0000259" key="2">
    <source>
        <dbReference type="Pfam" id="PF03372"/>
    </source>
</evidence>
<dbReference type="OrthoDB" id="1728428at2759"/>
<keyword evidence="4" id="KW-0378">Hydrolase</keyword>
<feature type="compositionally biased region" description="Basic and acidic residues" evidence="1">
    <location>
        <begin position="236"/>
        <end position="258"/>
    </location>
</feature>
<dbReference type="InterPro" id="IPR005135">
    <property type="entry name" value="Endo/exonuclease/phosphatase"/>
</dbReference>
<evidence type="ECO:0000313" key="5">
    <source>
        <dbReference type="Proteomes" id="UP000188268"/>
    </source>
</evidence>
<keyword evidence="5" id="KW-1185">Reference proteome</keyword>
<gene>
    <name evidence="4" type="ORF">CCACVL1_17908</name>
</gene>
<keyword evidence="4" id="KW-0255">Endonuclease</keyword>
<evidence type="ECO:0000256" key="1">
    <source>
        <dbReference type="SAM" id="MobiDB-lite"/>
    </source>
</evidence>
<dbReference type="InterPro" id="IPR036691">
    <property type="entry name" value="Endo/exonu/phosph_ase_sf"/>
</dbReference>
<feature type="region of interest" description="Disordered" evidence="1">
    <location>
        <begin position="229"/>
        <end position="259"/>
    </location>
</feature>
<organism evidence="4 5">
    <name type="scientific">Corchorus capsularis</name>
    <name type="common">Jute</name>
    <dbReference type="NCBI Taxonomy" id="210143"/>
    <lineage>
        <taxon>Eukaryota</taxon>
        <taxon>Viridiplantae</taxon>
        <taxon>Streptophyta</taxon>
        <taxon>Embryophyta</taxon>
        <taxon>Tracheophyta</taxon>
        <taxon>Spermatophyta</taxon>
        <taxon>Magnoliopsida</taxon>
        <taxon>eudicotyledons</taxon>
        <taxon>Gunneridae</taxon>
        <taxon>Pentapetalae</taxon>
        <taxon>rosids</taxon>
        <taxon>malvids</taxon>
        <taxon>Malvales</taxon>
        <taxon>Malvaceae</taxon>
        <taxon>Grewioideae</taxon>
        <taxon>Apeibeae</taxon>
        <taxon>Corchorus</taxon>
    </lineage>
</organism>
<protein>
    <submittedName>
        <fullName evidence="4">Endonuclease/exonuclease/phosphatase</fullName>
    </submittedName>
</protein>
<reference evidence="4 5" key="1">
    <citation type="submission" date="2013-09" db="EMBL/GenBank/DDBJ databases">
        <title>Corchorus capsularis genome sequencing.</title>
        <authorList>
            <person name="Alam M."/>
            <person name="Haque M.S."/>
            <person name="Islam M.S."/>
            <person name="Emdad E.M."/>
            <person name="Islam M.M."/>
            <person name="Ahmed B."/>
            <person name="Halim A."/>
            <person name="Hossen Q.M.M."/>
            <person name="Hossain M.Z."/>
            <person name="Ahmed R."/>
            <person name="Khan M.M."/>
            <person name="Islam R."/>
            <person name="Rashid M.M."/>
            <person name="Khan S.A."/>
            <person name="Rahman M.S."/>
            <person name="Alam M."/>
        </authorList>
    </citation>
    <scope>NUCLEOTIDE SEQUENCE [LARGE SCALE GENOMIC DNA]</scope>
    <source>
        <strain evidence="5">cv. CVL-1</strain>
        <tissue evidence="4">Whole seedling</tissue>
    </source>
</reference>
<dbReference type="PANTHER" id="PTHR33116">
    <property type="entry name" value="REVERSE TRANSCRIPTASE ZINC-BINDING DOMAIN-CONTAINING PROTEIN-RELATED-RELATED"/>
    <property type="match status" value="1"/>
</dbReference>
<dbReference type="SUPFAM" id="SSF56219">
    <property type="entry name" value="DNase I-like"/>
    <property type="match status" value="1"/>
</dbReference>
<proteinExistence type="predicted"/>
<dbReference type="PANTHER" id="PTHR33116:SF78">
    <property type="entry name" value="OS12G0587133 PROTEIN"/>
    <property type="match status" value="1"/>
</dbReference>
<accession>A0A1R3HPC2</accession>
<dbReference type="Gramene" id="OMO72173">
    <property type="protein sequence ID" value="OMO72173"/>
    <property type="gene ID" value="CCACVL1_17908"/>
</dbReference>
<comment type="caution">
    <text evidence="4">The sequence shown here is derived from an EMBL/GenBank/DDBJ whole genome shotgun (WGS) entry which is preliminary data.</text>
</comment>
<feature type="domain" description="Endonuclease/exonuclease/phosphatase" evidence="2">
    <location>
        <begin position="382"/>
        <end position="513"/>
    </location>
</feature>
<feature type="compositionally biased region" description="Acidic residues" evidence="1">
    <location>
        <begin position="1387"/>
        <end position="1399"/>
    </location>
</feature>
<keyword evidence="4" id="KW-0540">Nuclease</keyword>
<feature type="domain" description="DUF4283" evidence="3">
    <location>
        <begin position="73"/>
        <end position="113"/>
    </location>
</feature>
<dbReference type="GO" id="GO:0004519">
    <property type="term" value="F:endonuclease activity"/>
    <property type="evidence" value="ECO:0007669"/>
    <property type="project" value="UniProtKB-KW"/>
</dbReference>
<sequence length="1399" mass="157949">MSAPHVSDSLGEEIRRNSKKYKQTIQTMAADQGDFDLGLDQGAFVAGIAGDSKPAGQSRSFADMVRGGKKDAGGEYKITDLEHDYFIVRFEKKSDYTRILEGGPWIIGGHYLMKMGSHLGRVIKIDTVTWEGSRGRFAKVCVELDLTKPLLPFVIVEGKSVNMEYEGLSLICFECDIFGHRKDECLKLQSLDKEDVIPKKVPETPMEKEEQGFGPWMLVQRRRRFPAKSKFGGNKEGAEVTKERETRSNSRNSKDHVNKKSGVTKALLIEKGTGEANMGFMFQAVGLNIGSNYGPGKKGSNKGALNFANVKNKGVVSPTTTVNGNQQKGRLVVIQEEENTLSTSTSSEDVVIVEDTVVDSMADELAGQPSTEQIGVCYAKFSRTVKELIKDYRPDILCLLETKADTVSVERVGRFLKFSSLMEVPADGFAGGLALYWKAERVNLSIIGYMEQCIHTEVEVDSVKQLFSFAYVRPNGSWKDRFWRELRVFSNSVSIPWSVIGDFNDFAAANEKWGGNNSSDVFRRIVKFRERWDSCSLIDLDSSDTDCVPLAPKENRPFRFEAAWLVHPEFKHLFATAWNKGAGSLISAIEQVSTEVRVWKEEVFGNIYKRKRILVVRIRGIQQSPDYGRSSFLQELELCLQQEFHDVLRQEEVLWLQKSRLDWVLSGECNTKFFHLTTLMRRQQNTIASLKVDNVWVRDQEALGRHVVEYFNSFFAWQRCESFAPVYDTYSIVLNDEEQQHLCRAEENQIAVVRDVLSNFSKASGLHVNLDKSKLWVSPNVPRVKTQCLSRLCEIPLAAELGRYLGVPIIHGRVTKNTYNHAVDKVINKLASWKGKVLSYTVSVVDRLDQCNQNFLWSGEADKSGGHLVSWERLCRPKRNGGLGLRKARVSYVALLAKTSWKLQMREQNLCTEIFQKKYLKGKPFIESSSSRRCSSTWRGLLHTRDCIRRGTRWWIGNGIGTRFWTDWKGIVSKPLCRLCSSAVESAEHIFRMCPFAVGIWECVGRRFGIVSDESLDFTDWLMANGSNKVQVRNGIYWNYFFPALLWGMWKARNEFIFNATGPVADQIISYAFKLALEAGQVFSPNKVLAGTSGQMIKWQHPPAGCFLLNSDGSRRHSDKHASARGLIRDAVGLLIAKERGCMPLIVELDAAVVVNFLKTSMECLHPCYTLGATSSSGFFRKVSAKGPPVQSKPFIEIKKLILSLVWVKLWQRSKDKFKARRHVKVANQALEHLGDQTKHMGFQRSHVGAQLESGLPQPSHHKRQPMSLPLEASLILYRFGDSSLKEISKEEELEDEFVKSFLRTRFHPSVLIENFPSIAPAELSDEMKQLLQQWATEALPGLLTSLLSGMLNSLCYRPLDSASRDNIVDPPSSSQQNDIKRNGDGDGGDDDDDIEDLR</sequence>
<name>A0A1R3HPC2_COCAP</name>
<feature type="region of interest" description="Disordered" evidence="1">
    <location>
        <begin position="1363"/>
        <end position="1399"/>
    </location>
</feature>
<dbReference type="GO" id="GO:0004527">
    <property type="term" value="F:exonuclease activity"/>
    <property type="evidence" value="ECO:0007669"/>
    <property type="project" value="UniProtKB-KW"/>
</dbReference>